<reference evidence="1 2" key="2">
    <citation type="journal article" date="2012" name="Proc. Natl. Acad. Sci. U.S.A.">
        <title>Antigenic diversity is generated by distinct evolutionary mechanisms in African trypanosome species.</title>
        <authorList>
            <person name="Jackson A.P."/>
            <person name="Berry A."/>
            <person name="Aslett M."/>
            <person name="Allison H.C."/>
            <person name="Burton P."/>
            <person name="Vavrova-Anderson J."/>
            <person name="Brown R."/>
            <person name="Browne H."/>
            <person name="Corton N."/>
            <person name="Hauser H."/>
            <person name="Gamble J."/>
            <person name="Gilderthorp R."/>
            <person name="Marcello L."/>
            <person name="McQuillan J."/>
            <person name="Otto T.D."/>
            <person name="Quail M.A."/>
            <person name="Sanders M.J."/>
            <person name="van Tonder A."/>
            <person name="Ginger M.L."/>
            <person name="Field M.C."/>
            <person name="Barry J.D."/>
            <person name="Hertz-Fowler C."/>
            <person name="Berriman M."/>
        </authorList>
    </citation>
    <scope>NUCLEOTIDE SEQUENCE [LARGE SCALE GENOMIC DNA]</scope>
    <source>
        <strain evidence="1 2">IL3000</strain>
    </source>
</reference>
<sequence>MVWLASSYSRSLYCCAWMAVLIKFSALPRSYRLFVLFSSKSCRISSTERSTCFLFISTSWYPPFVIFQISVTPLPSTFSSRFCMSHSFPRVSGLSLHKRSPVCSPFACLPNNTNATTTTTAKTQPRIP</sequence>
<organism evidence="1 2">
    <name type="scientific">Trypanosoma congolense (strain IL3000)</name>
    <dbReference type="NCBI Taxonomy" id="1068625"/>
    <lineage>
        <taxon>Eukaryota</taxon>
        <taxon>Discoba</taxon>
        <taxon>Euglenozoa</taxon>
        <taxon>Kinetoplastea</taxon>
        <taxon>Metakinetoplastina</taxon>
        <taxon>Trypanosomatida</taxon>
        <taxon>Trypanosomatidae</taxon>
        <taxon>Trypanosoma</taxon>
        <taxon>Nannomonas</taxon>
    </lineage>
</organism>
<keyword evidence="2" id="KW-1185">Reference proteome</keyword>
<accession>F9WFS7</accession>
<reference evidence="2" key="1">
    <citation type="submission" date="2011-07" db="EMBL/GenBank/DDBJ databases">
        <title>Divergent evolution of antigenic variation in African trypanosomes.</title>
        <authorList>
            <person name="Jackson A.P."/>
            <person name="Berry A."/>
            <person name="Allison H.C."/>
            <person name="Burton P."/>
            <person name="Anderson J."/>
            <person name="Aslett M."/>
            <person name="Brown R."/>
            <person name="Corton N."/>
            <person name="Harris D."/>
            <person name="Hauser H."/>
            <person name="Gamble J."/>
            <person name="Gilderthorp R."/>
            <person name="McQuillan J."/>
            <person name="Quail M.A."/>
            <person name="Sanders M."/>
            <person name="Van Tonder A."/>
            <person name="Ginger M.L."/>
            <person name="Donelson J.E."/>
            <person name="Field M.C."/>
            <person name="Barry J.D."/>
            <person name="Berriman M."/>
            <person name="Hertz-Fowler C."/>
        </authorList>
    </citation>
    <scope>NUCLEOTIDE SEQUENCE [LARGE SCALE GENOMIC DNA]</scope>
    <source>
        <strain evidence="2">IL3000</strain>
    </source>
</reference>
<dbReference type="EMBL" id="CAEQ01002184">
    <property type="protein sequence ID" value="CCD16155.1"/>
    <property type="molecule type" value="Genomic_DNA"/>
</dbReference>
<evidence type="ECO:0000313" key="1">
    <source>
        <dbReference type="EMBL" id="CCD16155.1"/>
    </source>
</evidence>
<protein>
    <submittedName>
        <fullName evidence="1">Uncharacterized protein</fullName>
    </submittedName>
</protein>
<dbReference type="Proteomes" id="UP000000702">
    <property type="component" value="Unassembled WGS sequence"/>
</dbReference>
<comment type="caution">
    <text evidence="1">The sequence shown here is derived from an EMBL/GenBank/DDBJ whole genome shotgun (WGS) entry which is preliminary data.</text>
</comment>
<dbReference type="AlphaFoldDB" id="F9WFS7"/>
<name>F9WFS7_TRYCI</name>
<gene>
    <name evidence="1" type="ORF">TCIL3000_0_11060</name>
</gene>
<evidence type="ECO:0000313" key="2">
    <source>
        <dbReference type="Proteomes" id="UP000000702"/>
    </source>
</evidence>
<proteinExistence type="predicted"/>